<accession>I3CG43</accession>
<keyword evidence="8" id="KW-1185">Reference proteome</keyword>
<dbReference type="eggNOG" id="COG0602">
    <property type="taxonomic scope" value="Bacteria"/>
</dbReference>
<dbReference type="GO" id="GO:0051539">
    <property type="term" value="F:4 iron, 4 sulfur cluster binding"/>
    <property type="evidence" value="ECO:0007669"/>
    <property type="project" value="UniProtKB-KW"/>
</dbReference>
<protein>
    <submittedName>
        <fullName evidence="7">Organic radical activating enzyme</fullName>
    </submittedName>
</protein>
<dbReference type="PANTHER" id="PTHR30352:SF2">
    <property type="entry name" value="ANAEROBIC RIBONUCLEOSIDE-TRIPHOSPHATE REDUCTASE-ACTIVATING PROTEIN"/>
    <property type="match status" value="1"/>
</dbReference>
<evidence type="ECO:0000256" key="2">
    <source>
        <dbReference type="ARBA" id="ARBA00022485"/>
    </source>
</evidence>
<dbReference type="STRING" id="395493.BegalDRAFT_1708"/>
<dbReference type="SFLD" id="SFLDG01066">
    <property type="entry name" value="organic_radical-activating_enz"/>
    <property type="match status" value="1"/>
</dbReference>
<dbReference type="CDD" id="cd01335">
    <property type="entry name" value="Radical_SAM"/>
    <property type="match status" value="1"/>
</dbReference>
<gene>
    <name evidence="7" type="ORF">BegalDRAFT_1708</name>
</gene>
<sequence>MTNLRIYALIPQTRVLGPFLRFAIWVQGCPFHCEGCMTPDALSMTGGTLMNTDELVAQIVATPNIEGITLSGGEPFAQSEALALLLHQVKQIKPLGVIVYSGYTLQHLQKIAKTQTSIADLLAQIDVLIDGLYIATQNDGLSLRGSKNQQVYALTERYATILENHYGQAQRAVEMHLLTDAVMLVGIPGQSLLTTWQTQMMKL</sequence>
<evidence type="ECO:0000313" key="8">
    <source>
        <dbReference type="Proteomes" id="UP000005744"/>
    </source>
</evidence>
<dbReference type="EMBL" id="JH600070">
    <property type="protein sequence ID" value="EIJ42586.1"/>
    <property type="molecule type" value="Genomic_DNA"/>
</dbReference>
<dbReference type="InterPro" id="IPR007197">
    <property type="entry name" value="rSAM"/>
</dbReference>
<keyword evidence="3" id="KW-0949">S-adenosyl-L-methionine</keyword>
<name>I3CG43_9GAMM</name>
<keyword evidence="2" id="KW-0004">4Fe-4S</keyword>
<reference evidence="7 8" key="1">
    <citation type="submission" date="2011-11" db="EMBL/GenBank/DDBJ databases">
        <title>Improved High-Quality Draft sequence of Beggiatoa alba B18lD.</title>
        <authorList>
            <consortium name="US DOE Joint Genome Institute"/>
            <person name="Lucas S."/>
            <person name="Han J."/>
            <person name="Lapidus A."/>
            <person name="Cheng J.-F."/>
            <person name="Goodwin L."/>
            <person name="Pitluck S."/>
            <person name="Peters L."/>
            <person name="Mikhailova N."/>
            <person name="Held B."/>
            <person name="Detter J.C."/>
            <person name="Han C."/>
            <person name="Tapia R."/>
            <person name="Land M."/>
            <person name="Hauser L."/>
            <person name="Kyrpides N."/>
            <person name="Ivanova N."/>
            <person name="Pagani I."/>
            <person name="Samuel K."/>
            <person name="Teske A."/>
            <person name="Mueller J."/>
            <person name="Woyke T."/>
        </authorList>
    </citation>
    <scope>NUCLEOTIDE SEQUENCE [LARGE SCALE GENOMIC DNA]</scope>
    <source>
        <strain evidence="7 8">B18LD</strain>
    </source>
</reference>
<evidence type="ECO:0000256" key="5">
    <source>
        <dbReference type="ARBA" id="ARBA00023004"/>
    </source>
</evidence>
<dbReference type="Proteomes" id="UP000005744">
    <property type="component" value="Unassembled WGS sequence"/>
</dbReference>
<proteinExistence type="predicted"/>
<dbReference type="SUPFAM" id="SSF102114">
    <property type="entry name" value="Radical SAM enzymes"/>
    <property type="match status" value="1"/>
</dbReference>
<dbReference type="PANTHER" id="PTHR30352">
    <property type="entry name" value="PYRUVATE FORMATE-LYASE-ACTIVATING ENZYME"/>
    <property type="match status" value="1"/>
</dbReference>
<comment type="cofactor">
    <cofactor evidence="1">
        <name>[4Fe-4S] cluster</name>
        <dbReference type="ChEBI" id="CHEBI:49883"/>
    </cofactor>
</comment>
<dbReference type="OrthoDB" id="9782387at2"/>
<organism evidence="7 8">
    <name type="scientific">Beggiatoa alba B18LD</name>
    <dbReference type="NCBI Taxonomy" id="395493"/>
    <lineage>
        <taxon>Bacteria</taxon>
        <taxon>Pseudomonadati</taxon>
        <taxon>Pseudomonadota</taxon>
        <taxon>Gammaproteobacteria</taxon>
        <taxon>Thiotrichales</taxon>
        <taxon>Thiotrichaceae</taxon>
        <taxon>Beggiatoa</taxon>
    </lineage>
</organism>
<dbReference type="InterPro" id="IPR034457">
    <property type="entry name" value="Organic_radical-activating"/>
</dbReference>
<evidence type="ECO:0000256" key="3">
    <source>
        <dbReference type="ARBA" id="ARBA00022691"/>
    </source>
</evidence>
<dbReference type="RefSeq" id="WP_002685661.1">
    <property type="nucleotide sequence ID" value="NZ_JH600070.1"/>
</dbReference>
<dbReference type="GO" id="GO:0046872">
    <property type="term" value="F:metal ion binding"/>
    <property type="evidence" value="ECO:0007669"/>
    <property type="project" value="UniProtKB-KW"/>
</dbReference>
<evidence type="ECO:0000313" key="7">
    <source>
        <dbReference type="EMBL" id="EIJ42586.1"/>
    </source>
</evidence>
<dbReference type="SFLD" id="SFLDF00299">
    <property type="entry name" value="anaerobic_ribonucleoside-triph"/>
    <property type="match status" value="1"/>
</dbReference>
<dbReference type="SFLD" id="SFLDS00029">
    <property type="entry name" value="Radical_SAM"/>
    <property type="match status" value="1"/>
</dbReference>
<keyword evidence="4" id="KW-0479">Metal-binding</keyword>
<evidence type="ECO:0000256" key="1">
    <source>
        <dbReference type="ARBA" id="ARBA00001966"/>
    </source>
</evidence>
<dbReference type="SFLD" id="SFLDG01063">
    <property type="entry name" value="activating_enzymes__group_1"/>
    <property type="match status" value="1"/>
</dbReference>
<evidence type="ECO:0000256" key="4">
    <source>
        <dbReference type="ARBA" id="ARBA00022723"/>
    </source>
</evidence>
<dbReference type="GO" id="GO:0004748">
    <property type="term" value="F:ribonucleoside-diphosphate reductase activity, thioredoxin disulfide as acceptor"/>
    <property type="evidence" value="ECO:0007669"/>
    <property type="project" value="TreeGrafter"/>
</dbReference>
<dbReference type="GO" id="GO:0043365">
    <property type="term" value="F:[formate-C-acetyltransferase]-activating enzyme activity"/>
    <property type="evidence" value="ECO:0007669"/>
    <property type="project" value="InterPro"/>
</dbReference>
<keyword evidence="6" id="KW-0411">Iron-sulfur</keyword>
<dbReference type="InterPro" id="IPR013785">
    <property type="entry name" value="Aldolase_TIM"/>
</dbReference>
<dbReference type="InterPro" id="IPR058240">
    <property type="entry name" value="rSAM_sf"/>
</dbReference>
<dbReference type="HOGENOM" id="CLU_089926_1_0_6"/>
<keyword evidence="5" id="KW-0408">Iron</keyword>
<dbReference type="AlphaFoldDB" id="I3CG43"/>
<dbReference type="Pfam" id="PF13353">
    <property type="entry name" value="Fer4_12"/>
    <property type="match status" value="1"/>
</dbReference>
<dbReference type="Gene3D" id="3.20.20.70">
    <property type="entry name" value="Aldolase class I"/>
    <property type="match status" value="1"/>
</dbReference>
<evidence type="ECO:0000256" key="6">
    <source>
        <dbReference type="ARBA" id="ARBA00023014"/>
    </source>
</evidence>
<dbReference type="InterPro" id="IPR012837">
    <property type="entry name" value="NrdG"/>
</dbReference>